<reference evidence="1" key="1">
    <citation type="submission" date="2023-09" db="UniProtKB">
        <authorList>
            <consortium name="Ensembl"/>
        </authorList>
    </citation>
    <scope>IDENTIFICATION</scope>
</reference>
<accession>A0A3B4F9H9</accession>
<sequence>MKLNDYYQTARQAGSPAWAALMQLPFIETAVEWVAVEYRVSTSLVSMLSHLWHPDLASSSCVPFLSLHRKQRLSWGGAARWTIRLFE</sequence>
<evidence type="ECO:0000313" key="1">
    <source>
        <dbReference type="Ensembl" id="ENSPNYP00000006598.1"/>
    </source>
</evidence>
<protein>
    <submittedName>
        <fullName evidence="1">Uncharacterized protein</fullName>
    </submittedName>
</protein>
<dbReference type="AlphaFoldDB" id="A0A3B4F9H9"/>
<name>A0A3B4F9H9_9CICH</name>
<dbReference type="GeneTree" id="ENSGT00940000182562"/>
<proteinExistence type="predicted"/>
<dbReference type="Ensembl" id="ENSPNYT00000006762.1">
    <property type="protein sequence ID" value="ENSPNYP00000006598.1"/>
    <property type="gene ID" value="ENSPNYG00000005083.1"/>
</dbReference>
<organism evidence="1">
    <name type="scientific">Pundamilia nyererei</name>
    <dbReference type="NCBI Taxonomy" id="303518"/>
    <lineage>
        <taxon>Eukaryota</taxon>
        <taxon>Metazoa</taxon>
        <taxon>Chordata</taxon>
        <taxon>Craniata</taxon>
        <taxon>Vertebrata</taxon>
        <taxon>Euteleostomi</taxon>
        <taxon>Actinopterygii</taxon>
        <taxon>Neopterygii</taxon>
        <taxon>Teleostei</taxon>
        <taxon>Neoteleostei</taxon>
        <taxon>Acanthomorphata</taxon>
        <taxon>Ovalentaria</taxon>
        <taxon>Cichlomorphae</taxon>
        <taxon>Cichliformes</taxon>
        <taxon>Cichlidae</taxon>
        <taxon>African cichlids</taxon>
        <taxon>Pseudocrenilabrinae</taxon>
        <taxon>Haplochromini</taxon>
        <taxon>Pundamilia</taxon>
    </lineage>
</organism>